<keyword evidence="2" id="KW-1185">Reference proteome</keyword>
<protein>
    <recommendedName>
        <fullName evidence="3">NAD(P)-binding domain-containing protein</fullName>
    </recommendedName>
</protein>
<proteinExistence type="predicted"/>
<evidence type="ECO:0000313" key="2">
    <source>
        <dbReference type="Proteomes" id="UP001285441"/>
    </source>
</evidence>
<dbReference type="Proteomes" id="UP001285441">
    <property type="component" value="Unassembled WGS sequence"/>
</dbReference>
<sequence>MSAHNILLLGGHGKVALHLSLPPPVARVGHTGVIRNPDHVADVEKLRGEASGAEDRLTVPVRSLENVNMEVDAKGILDEVKPDYVVWSAGKFLSFSSFPPHEERRKEHKT</sequence>
<dbReference type="AlphaFoldDB" id="A0AAE0NG79"/>
<gene>
    <name evidence="1" type="ORF">B0H63DRAFT_474615</name>
</gene>
<organism evidence="1 2">
    <name type="scientific">Podospora didyma</name>
    <dbReference type="NCBI Taxonomy" id="330526"/>
    <lineage>
        <taxon>Eukaryota</taxon>
        <taxon>Fungi</taxon>
        <taxon>Dikarya</taxon>
        <taxon>Ascomycota</taxon>
        <taxon>Pezizomycotina</taxon>
        <taxon>Sordariomycetes</taxon>
        <taxon>Sordariomycetidae</taxon>
        <taxon>Sordariales</taxon>
        <taxon>Podosporaceae</taxon>
        <taxon>Podospora</taxon>
    </lineage>
</organism>
<reference evidence="1" key="1">
    <citation type="journal article" date="2023" name="Mol. Phylogenet. Evol.">
        <title>Genome-scale phylogeny and comparative genomics of the fungal order Sordariales.</title>
        <authorList>
            <person name="Hensen N."/>
            <person name="Bonometti L."/>
            <person name="Westerberg I."/>
            <person name="Brannstrom I.O."/>
            <person name="Guillou S."/>
            <person name="Cros-Aarteil S."/>
            <person name="Calhoun S."/>
            <person name="Haridas S."/>
            <person name="Kuo A."/>
            <person name="Mondo S."/>
            <person name="Pangilinan J."/>
            <person name="Riley R."/>
            <person name="LaButti K."/>
            <person name="Andreopoulos B."/>
            <person name="Lipzen A."/>
            <person name="Chen C."/>
            <person name="Yan M."/>
            <person name="Daum C."/>
            <person name="Ng V."/>
            <person name="Clum A."/>
            <person name="Steindorff A."/>
            <person name="Ohm R.A."/>
            <person name="Martin F."/>
            <person name="Silar P."/>
            <person name="Natvig D.O."/>
            <person name="Lalanne C."/>
            <person name="Gautier V."/>
            <person name="Ament-Velasquez S.L."/>
            <person name="Kruys A."/>
            <person name="Hutchinson M.I."/>
            <person name="Powell A.J."/>
            <person name="Barry K."/>
            <person name="Miller A.N."/>
            <person name="Grigoriev I.V."/>
            <person name="Debuchy R."/>
            <person name="Gladieux P."/>
            <person name="Hiltunen Thoren M."/>
            <person name="Johannesson H."/>
        </authorList>
    </citation>
    <scope>NUCLEOTIDE SEQUENCE</scope>
    <source>
        <strain evidence="1">CBS 232.78</strain>
    </source>
</reference>
<evidence type="ECO:0000313" key="1">
    <source>
        <dbReference type="EMBL" id="KAK3380938.1"/>
    </source>
</evidence>
<reference evidence="1" key="2">
    <citation type="submission" date="2023-06" db="EMBL/GenBank/DDBJ databases">
        <authorList>
            <consortium name="Lawrence Berkeley National Laboratory"/>
            <person name="Haridas S."/>
            <person name="Hensen N."/>
            <person name="Bonometti L."/>
            <person name="Westerberg I."/>
            <person name="Brannstrom I.O."/>
            <person name="Guillou S."/>
            <person name="Cros-Aarteil S."/>
            <person name="Calhoun S."/>
            <person name="Kuo A."/>
            <person name="Mondo S."/>
            <person name="Pangilinan J."/>
            <person name="Riley R."/>
            <person name="LaButti K."/>
            <person name="Andreopoulos B."/>
            <person name="Lipzen A."/>
            <person name="Chen C."/>
            <person name="Yanf M."/>
            <person name="Daum C."/>
            <person name="Ng V."/>
            <person name="Clum A."/>
            <person name="Steindorff A."/>
            <person name="Ohm R."/>
            <person name="Martin F."/>
            <person name="Silar P."/>
            <person name="Natvig D."/>
            <person name="Lalanne C."/>
            <person name="Gautier V."/>
            <person name="Ament-velasquez S.L."/>
            <person name="Kruys A."/>
            <person name="Hutchinson M.I."/>
            <person name="Powell A.J."/>
            <person name="Barry K."/>
            <person name="Miller A.N."/>
            <person name="Grigoriev I.V."/>
            <person name="Debuchy R."/>
            <person name="Gladieux P."/>
            <person name="Thoren M.H."/>
            <person name="Johannesson H."/>
        </authorList>
    </citation>
    <scope>NUCLEOTIDE SEQUENCE</scope>
    <source>
        <strain evidence="1">CBS 232.78</strain>
    </source>
</reference>
<dbReference type="EMBL" id="JAULSW010000005">
    <property type="protein sequence ID" value="KAK3380938.1"/>
    <property type="molecule type" value="Genomic_DNA"/>
</dbReference>
<comment type="caution">
    <text evidence="1">The sequence shown here is derived from an EMBL/GenBank/DDBJ whole genome shotgun (WGS) entry which is preliminary data.</text>
</comment>
<name>A0AAE0NG79_9PEZI</name>
<evidence type="ECO:0008006" key="3">
    <source>
        <dbReference type="Google" id="ProtNLM"/>
    </source>
</evidence>
<accession>A0AAE0NG79</accession>